<organism evidence="2 3">
    <name type="scientific">Nocardia fluminea</name>
    <dbReference type="NCBI Taxonomy" id="134984"/>
    <lineage>
        <taxon>Bacteria</taxon>
        <taxon>Bacillati</taxon>
        <taxon>Actinomycetota</taxon>
        <taxon>Actinomycetes</taxon>
        <taxon>Mycobacteriales</taxon>
        <taxon>Nocardiaceae</taxon>
        <taxon>Nocardia</taxon>
    </lineage>
</organism>
<feature type="transmembrane region" description="Helical" evidence="1">
    <location>
        <begin position="110"/>
        <end position="130"/>
    </location>
</feature>
<evidence type="ECO:0000313" key="2">
    <source>
        <dbReference type="EMBL" id="PKV80961.1"/>
    </source>
</evidence>
<feature type="transmembrane region" description="Helical" evidence="1">
    <location>
        <begin position="48"/>
        <end position="66"/>
    </location>
</feature>
<sequence length="158" mass="17022">MTISQWPIQRWLVALAVASVVAAVVGIPTGVIQTPFYTRMTPVLWWNYPIWFLTAVLSGLVAATYVRSRMPSTTRSAGLFATLASAFAVGCPVCNKLIVALLGVSGALSIWAPLQPVIAVASLSLLVWALRRRLMGERVCVASTPVDMRGVEADPVRQ</sequence>
<gene>
    <name evidence="2" type="ORF">ATK86_5401</name>
</gene>
<protein>
    <submittedName>
        <fullName evidence="2">Uncharacterized protein</fullName>
    </submittedName>
</protein>
<feature type="transmembrane region" description="Helical" evidence="1">
    <location>
        <begin position="78"/>
        <end position="104"/>
    </location>
</feature>
<keyword evidence="1" id="KW-0812">Transmembrane</keyword>
<evidence type="ECO:0000313" key="3">
    <source>
        <dbReference type="Proteomes" id="UP000233766"/>
    </source>
</evidence>
<keyword evidence="1" id="KW-1133">Transmembrane helix</keyword>
<name>A0A2N3VH65_9NOCA</name>
<dbReference type="RefSeq" id="WP_245914758.1">
    <property type="nucleotide sequence ID" value="NZ_PJMW01000002.1"/>
</dbReference>
<proteinExistence type="predicted"/>
<evidence type="ECO:0000256" key="1">
    <source>
        <dbReference type="SAM" id="Phobius"/>
    </source>
</evidence>
<accession>A0A2N3VH65</accession>
<dbReference type="Proteomes" id="UP000233766">
    <property type="component" value="Unassembled WGS sequence"/>
</dbReference>
<keyword evidence="3" id="KW-1185">Reference proteome</keyword>
<dbReference type="AlphaFoldDB" id="A0A2N3VH65"/>
<reference evidence="2 3" key="1">
    <citation type="submission" date="2017-12" db="EMBL/GenBank/DDBJ databases">
        <title>Sequencing the genomes of 1000 Actinobacteria strains.</title>
        <authorList>
            <person name="Klenk H.-P."/>
        </authorList>
    </citation>
    <scope>NUCLEOTIDE SEQUENCE [LARGE SCALE GENOMIC DNA]</scope>
    <source>
        <strain evidence="2 3">DSM 44489</strain>
    </source>
</reference>
<comment type="caution">
    <text evidence="2">The sequence shown here is derived from an EMBL/GenBank/DDBJ whole genome shotgun (WGS) entry which is preliminary data.</text>
</comment>
<keyword evidence="1" id="KW-0472">Membrane</keyword>
<feature type="transmembrane region" description="Helical" evidence="1">
    <location>
        <begin position="12"/>
        <end position="36"/>
    </location>
</feature>
<dbReference type="EMBL" id="PJMW01000002">
    <property type="protein sequence ID" value="PKV80961.1"/>
    <property type="molecule type" value="Genomic_DNA"/>
</dbReference>